<proteinExistence type="predicted"/>
<dbReference type="InterPro" id="IPR037126">
    <property type="entry name" value="PdaC/RsiV-like_sf"/>
</dbReference>
<evidence type="ECO:0000259" key="2">
    <source>
        <dbReference type="Pfam" id="PF07833"/>
    </source>
</evidence>
<dbReference type="Proteomes" id="UP000094578">
    <property type="component" value="Unassembled WGS sequence"/>
</dbReference>
<dbReference type="InterPro" id="IPR036582">
    <property type="entry name" value="Mao_N_sf"/>
</dbReference>
<feature type="signal peptide" evidence="1">
    <location>
        <begin position="1"/>
        <end position="43"/>
    </location>
</feature>
<sequence length="386" mass="41190">MKTTQNNTSKTHLKKISAFLLATTLATVGTVAVLPGTSSTVQAATTKASTAKSAIHVQVEGKAIATTGTVSANGSSLLPLKDTAKAIGATVTFNAKEKTVTVTKDKHKASFALGSGSDDGVFVTLDGSTIGDSYDAKIVNGNSYVAIKAVTDQLGYRAVWNGATRTVNITKEGLNNIEVTTTTLKPTKTNSYTETNIKYPVVSGLDNAEAEAAINKAFAAHAQTYLEKVQKQAKEFGAPPKDSVITYEIDSGYKITYNRNGVLSILVTDYEYLGGAHGSSIQTGMTFSLKDGKQIQLGDLLKSNSNYRKDIDKIINAQMKKNGDLYFKDSFKGIAANQGYYLTDSGITLFFQQYDIAPYAAGMPEFPITFKQVLPSGVNPLDAYKA</sequence>
<dbReference type="EMBL" id="MDER01000022">
    <property type="protein sequence ID" value="ODP30259.1"/>
    <property type="molecule type" value="Genomic_DNA"/>
</dbReference>
<evidence type="ECO:0000256" key="1">
    <source>
        <dbReference type="SAM" id="SignalP"/>
    </source>
</evidence>
<protein>
    <submittedName>
        <fullName evidence="5">Peptidoglycan-N-acetylmuramic acid deacetylase PdaC</fullName>
    </submittedName>
</protein>
<dbReference type="Gene3D" id="3.30.565.40">
    <property type="entry name" value="Fervidobacterium nodosum Rt17-B1 like"/>
    <property type="match status" value="1"/>
</dbReference>
<reference evidence="5 6" key="1">
    <citation type="submission" date="2016-08" db="EMBL/GenBank/DDBJ databases">
        <title>Genome sequencing of Paenibacillus sp. TI45-13ar, isolated from Korean traditional nuruk.</title>
        <authorList>
            <person name="Kim S.-J."/>
        </authorList>
    </citation>
    <scope>NUCLEOTIDE SEQUENCE [LARGE SCALE GENOMIC DNA]</scope>
    <source>
        <strain evidence="5 6">TI45-13ar</strain>
    </source>
</reference>
<dbReference type="STRING" id="1886670.PTI45_00330"/>
<dbReference type="Gene3D" id="3.30.457.10">
    <property type="entry name" value="Copper amine oxidase-like, N-terminal domain"/>
    <property type="match status" value="1"/>
</dbReference>
<dbReference type="Pfam" id="PF07833">
    <property type="entry name" value="Cu_amine_oxidN1"/>
    <property type="match status" value="1"/>
</dbReference>
<dbReference type="Pfam" id="PF11738">
    <property type="entry name" value="DUF3298"/>
    <property type="match status" value="1"/>
</dbReference>
<accession>A0A1E3L8Y3</accession>
<dbReference type="PATRIC" id="fig|1886670.3.peg.353"/>
<dbReference type="AlphaFoldDB" id="A0A1E3L8Y3"/>
<dbReference type="SUPFAM" id="SSF55383">
    <property type="entry name" value="Copper amine oxidase, domain N"/>
    <property type="match status" value="1"/>
</dbReference>
<dbReference type="Gene3D" id="3.90.640.20">
    <property type="entry name" value="Heat-shock cognate protein, ATPase"/>
    <property type="match status" value="1"/>
</dbReference>
<comment type="caution">
    <text evidence="5">The sequence shown here is derived from an EMBL/GenBank/DDBJ whole genome shotgun (WGS) entry which is preliminary data.</text>
</comment>
<dbReference type="InterPro" id="IPR021729">
    <property type="entry name" value="DUF3298"/>
</dbReference>
<feature type="domain" description="DUF3298" evidence="3">
    <location>
        <begin position="299"/>
        <end position="371"/>
    </location>
</feature>
<evidence type="ECO:0000259" key="3">
    <source>
        <dbReference type="Pfam" id="PF11738"/>
    </source>
</evidence>
<evidence type="ECO:0000313" key="5">
    <source>
        <dbReference type="EMBL" id="ODP30259.1"/>
    </source>
</evidence>
<evidence type="ECO:0000313" key="6">
    <source>
        <dbReference type="Proteomes" id="UP000094578"/>
    </source>
</evidence>
<organism evidence="5 6">
    <name type="scientific">Paenibacillus nuruki</name>
    <dbReference type="NCBI Taxonomy" id="1886670"/>
    <lineage>
        <taxon>Bacteria</taxon>
        <taxon>Bacillati</taxon>
        <taxon>Bacillota</taxon>
        <taxon>Bacilli</taxon>
        <taxon>Bacillales</taxon>
        <taxon>Paenibacillaceae</taxon>
        <taxon>Paenibacillus</taxon>
    </lineage>
</organism>
<dbReference type="RefSeq" id="WP_069325820.1">
    <property type="nucleotide sequence ID" value="NZ_MDER01000022.1"/>
</dbReference>
<dbReference type="InterPro" id="IPR012854">
    <property type="entry name" value="Cu_amine_oxidase-like_N"/>
</dbReference>
<evidence type="ECO:0000259" key="4">
    <source>
        <dbReference type="Pfam" id="PF13739"/>
    </source>
</evidence>
<keyword evidence="6" id="KW-1185">Reference proteome</keyword>
<gene>
    <name evidence="5" type="ORF">PTI45_00330</name>
</gene>
<name>A0A1E3L8Y3_9BACL</name>
<feature type="chain" id="PRO_5009131545" evidence="1">
    <location>
        <begin position="44"/>
        <end position="386"/>
    </location>
</feature>
<dbReference type="InterPro" id="IPR025303">
    <property type="entry name" value="PdaC"/>
</dbReference>
<feature type="domain" description="Copper amine oxidase-like N-terminal" evidence="2">
    <location>
        <begin position="59"/>
        <end position="169"/>
    </location>
</feature>
<keyword evidence="1" id="KW-0732">Signal</keyword>
<feature type="domain" description="Deacetylase PdaC" evidence="4">
    <location>
        <begin position="188"/>
        <end position="279"/>
    </location>
</feature>
<dbReference type="Pfam" id="PF13739">
    <property type="entry name" value="PdaC"/>
    <property type="match status" value="1"/>
</dbReference>